<comment type="caution">
    <text evidence="4">The sequence shown here is derived from an EMBL/GenBank/DDBJ whole genome shotgun (WGS) entry which is preliminary data.</text>
</comment>
<dbReference type="Pfam" id="PF01547">
    <property type="entry name" value="SBP_bac_1"/>
    <property type="match status" value="1"/>
</dbReference>
<dbReference type="RefSeq" id="WP_310910474.1">
    <property type="nucleotide sequence ID" value="NZ_JAVLVT010000001.1"/>
</dbReference>
<dbReference type="InterPro" id="IPR006059">
    <property type="entry name" value="SBP"/>
</dbReference>
<dbReference type="SUPFAM" id="SSF53850">
    <property type="entry name" value="Periplasmic binding protein-like II"/>
    <property type="match status" value="1"/>
</dbReference>
<feature type="chain" id="PRO_5045291755" evidence="3">
    <location>
        <begin position="29"/>
        <end position="440"/>
    </location>
</feature>
<protein>
    <submittedName>
        <fullName evidence="4">Extracellular solute-binding protein</fullName>
    </submittedName>
</protein>
<comment type="similarity">
    <text evidence="1">Belongs to the bacterial solute-binding protein 1 family.</text>
</comment>
<dbReference type="InterPro" id="IPR050490">
    <property type="entry name" value="Bact_solute-bd_prot1"/>
</dbReference>
<keyword evidence="3" id="KW-0732">Signal</keyword>
<feature type="signal peptide" evidence="3">
    <location>
        <begin position="1"/>
        <end position="28"/>
    </location>
</feature>
<evidence type="ECO:0000313" key="4">
    <source>
        <dbReference type="EMBL" id="MDS1268966.1"/>
    </source>
</evidence>
<dbReference type="Gene3D" id="3.40.190.10">
    <property type="entry name" value="Periplasmic binding protein-like II"/>
    <property type="match status" value="2"/>
</dbReference>
<evidence type="ECO:0000256" key="3">
    <source>
        <dbReference type="SAM" id="SignalP"/>
    </source>
</evidence>
<proteinExistence type="inferred from homology"/>
<evidence type="ECO:0000313" key="5">
    <source>
        <dbReference type="Proteomes" id="UP001250214"/>
    </source>
</evidence>
<name>A0ABU2H0Y6_9ACTN</name>
<dbReference type="PROSITE" id="PS51257">
    <property type="entry name" value="PROKAR_LIPOPROTEIN"/>
    <property type="match status" value="1"/>
</dbReference>
<gene>
    <name evidence="4" type="ORF">RIF23_01515</name>
</gene>
<sequence length="440" mass="46693">MRNHQRGLARGRAALAVTSAAALLGATACNGEDPFDGSELLVAAVWTGAEQENFEEVLALFEEESGHRVTYDDTGEDTAAYLGPRLEAGEAPDVAMLPQPGLMAEYAEQGDLEPLSETVLDEVDANYVDYWQELGTVDGHAYGVMLKAAHKSLIWYRPEAFENAGVEPPDTYDELVGGVAPALAEAGETPFAMCGSDGWTLTDWFENVYLSQAGPERYDQLLEREIAWTDDSVVTALETLAEIWADESLMHGGTDGAVGTGFPDCVTDVYGTEDAAMVYEGDFVAASAEEAGAVVGEDARAFTFPAVGDEAPVVLGGDIAVAMTEEEAAQELLAFLATPEAGTAWAQQGGFLSPNDNVDVEAYPDEFTQGLAESVHQAGDDVRYDLSDQLPSGFGATEGSGMWATLQDFLRDPGDPEAIAEELEEDAAAAHGNGSDEDDD</sequence>
<organism evidence="4 5">
    <name type="scientific">Lipingzhangella rawalii</name>
    <dbReference type="NCBI Taxonomy" id="2055835"/>
    <lineage>
        <taxon>Bacteria</taxon>
        <taxon>Bacillati</taxon>
        <taxon>Actinomycetota</taxon>
        <taxon>Actinomycetes</taxon>
        <taxon>Streptosporangiales</taxon>
        <taxon>Nocardiopsidaceae</taxon>
        <taxon>Lipingzhangella</taxon>
    </lineage>
</organism>
<reference evidence="5" key="1">
    <citation type="submission" date="2023-07" db="EMBL/GenBank/DDBJ databases">
        <title>Novel species in the genus Lipingzhangella isolated from Sambhar Salt Lake.</title>
        <authorList>
            <person name="Jiya N."/>
            <person name="Kajale S."/>
            <person name="Sharma A."/>
        </authorList>
    </citation>
    <scope>NUCLEOTIDE SEQUENCE [LARGE SCALE GENOMIC DNA]</scope>
    <source>
        <strain evidence="5">LS1_29</strain>
    </source>
</reference>
<keyword evidence="5" id="KW-1185">Reference proteome</keyword>
<dbReference type="PANTHER" id="PTHR43649:SF29">
    <property type="entry name" value="OSMOPROTECTIVE COMPOUNDS-BINDING PROTEIN GGTB"/>
    <property type="match status" value="1"/>
</dbReference>
<dbReference type="Proteomes" id="UP001250214">
    <property type="component" value="Unassembled WGS sequence"/>
</dbReference>
<evidence type="ECO:0000256" key="1">
    <source>
        <dbReference type="ARBA" id="ARBA00008520"/>
    </source>
</evidence>
<accession>A0ABU2H0Y6</accession>
<dbReference type="EMBL" id="JAVLVT010000001">
    <property type="protein sequence ID" value="MDS1268966.1"/>
    <property type="molecule type" value="Genomic_DNA"/>
</dbReference>
<keyword evidence="2" id="KW-0813">Transport</keyword>
<dbReference type="PANTHER" id="PTHR43649">
    <property type="entry name" value="ARABINOSE-BINDING PROTEIN-RELATED"/>
    <property type="match status" value="1"/>
</dbReference>
<evidence type="ECO:0000256" key="2">
    <source>
        <dbReference type="ARBA" id="ARBA00022448"/>
    </source>
</evidence>